<keyword evidence="2" id="KW-1185">Reference proteome</keyword>
<organism evidence="1 2">
    <name type="scientific">Photorhabdus laumondii subsp. laumondii (strain DSM 15139 / CIP 105565 / TT01)</name>
    <name type="common">Photorhabdus luminescens subsp. laumondii</name>
    <dbReference type="NCBI Taxonomy" id="243265"/>
    <lineage>
        <taxon>Bacteria</taxon>
        <taxon>Pseudomonadati</taxon>
        <taxon>Pseudomonadota</taxon>
        <taxon>Gammaproteobacteria</taxon>
        <taxon>Enterobacterales</taxon>
        <taxon>Morganellaceae</taxon>
        <taxon>Photorhabdus</taxon>
    </lineage>
</organism>
<dbReference type="STRING" id="243265.plu2221"/>
<proteinExistence type="predicted"/>
<evidence type="ECO:0000313" key="2">
    <source>
        <dbReference type="Proteomes" id="UP000002514"/>
    </source>
</evidence>
<dbReference type="AlphaFoldDB" id="Q7N4U4"/>
<reference evidence="2" key="1">
    <citation type="journal article" date="2003" name="Nat. Biotechnol.">
        <title>The genome sequence of the entomopathogenic bacterium Photorhabdus luminescens.</title>
        <authorList>
            <person name="Duchaud E."/>
            <person name="Rusniok C."/>
            <person name="Frangeul L."/>
            <person name="Buchrieser C."/>
            <person name="Givaudan A."/>
            <person name="Taourit S."/>
            <person name="Bocs S."/>
            <person name="Boursaux-Eude C."/>
            <person name="Chandler M."/>
            <person name="Charles J.-F."/>
            <person name="Dassa E."/>
            <person name="Derose R."/>
            <person name="Derzelle S."/>
            <person name="Freyssinet G."/>
            <person name="Gaudriault S."/>
            <person name="Medigue C."/>
            <person name="Lanois A."/>
            <person name="Powell K."/>
            <person name="Siguier P."/>
            <person name="Vincent R."/>
            <person name="Wingate V."/>
            <person name="Zouine M."/>
            <person name="Glaser P."/>
            <person name="Boemare N."/>
            <person name="Danchin A."/>
            <person name="Kunst F."/>
        </authorList>
    </citation>
    <scope>NUCLEOTIDE SEQUENCE [LARGE SCALE GENOMIC DNA]</scope>
    <source>
        <strain evidence="2">DSM 15139 / CIP 105565 / TT01</strain>
    </source>
</reference>
<sequence>MESVMEKKITTFTIEKTDDNFYANGRHQCMVKISVLKQEYKNGDWVKLALSDAEKRSIQVAALSDSLIYDQLKMPSGWTTTDARNKYDLGLLNGVYSADIFTEEPVINRAGDCCTNENYQNSVKSVPEIIYCYVSSNRTSTEYLMAKMTFEDTNGKRTLTTNMSVGDEVFDSKILLKAIAPYAINANQLHESTNILFDKTEEPTKSDTHHQTINLYRWTLPYHLRILEGNDRTVNNIYVLGKSSSDDRFLTRARVFKRGTSYVNARNDMSGGCVMDYSYDVTVPDTQLAAEVLHVTGCSWTTGYVDGYHDVTIIDNYGCQHKFRISSVNIGRALSIARIS</sequence>
<name>Q7N4U4_PHOLL</name>
<dbReference type="EMBL" id="BX571866">
    <property type="protein sequence ID" value="CAE14514.1"/>
    <property type="molecule type" value="Genomic_DNA"/>
</dbReference>
<dbReference type="KEGG" id="plu:plu2221"/>
<dbReference type="Proteomes" id="UP000002514">
    <property type="component" value="Chromosome"/>
</dbReference>
<dbReference type="HOGENOM" id="CLU_815998_0_0_6"/>
<accession>Q7N4U4</accession>
<gene>
    <name evidence="1" type="ordered locus">plu2221</name>
</gene>
<protein>
    <submittedName>
        <fullName evidence="1">Photorhabdus luminescens subsp. laumondii TTO1 complete genome segment 8/17</fullName>
    </submittedName>
</protein>
<evidence type="ECO:0000313" key="1">
    <source>
        <dbReference type="EMBL" id="CAE14514.1"/>
    </source>
</evidence>